<dbReference type="PANTHER" id="PTHR12746">
    <property type="entry name" value="NONSENSE-MEDIATED MRNA DECAY PROTEIN 3"/>
    <property type="match status" value="1"/>
</dbReference>
<dbReference type="RefSeq" id="WP_256532695.1">
    <property type="nucleotide sequence ID" value="NZ_CP101824.1"/>
</dbReference>
<reference evidence="3 4" key="1">
    <citation type="journal article" date="2019" name="Int. J. Syst. Evol. Microbiol.">
        <title>The Global Catalogue of Microorganisms (GCM) 10K type strain sequencing project: providing services to taxonomists for standard genome sequencing and annotation.</title>
        <authorList>
            <consortium name="The Broad Institute Genomics Platform"/>
            <consortium name="The Broad Institute Genome Sequencing Center for Infectious Disease"/>
            <person name="Wu L."/>
            <person name="Ma J."/>
        </authorList>
    </citation>
    <scope>NUCLEOTIDE SEQUENCE [LARGE SCALE GENOMIC DNA]</scope>
    <source>
        <strain evidence="3 4">IBRC-M 10256</strain>
    </source>
</reference>
<proteinExistence type="predicted"/>
<evidence type="ECO:0000256" key="1">
    <source>
        <dbReference type="SAM" id="MobiDB-lite"/>
    </source>
</evidence>
<dbReference type="Pfam" id="PF04981">
    <property type="entry name" value="NMD3"/>
    <property type="match status" value="1"/>
</dbReference>
<evidence type="ECO:0000313" key="3">
    <source>
        <dbReference type="EMBL" id="MFC3958863.1"/>
    </source>
</evidence>
<evidence type="ECO:0000259" key="2">
    <source>
        <dbReference type="Pfam" id="PF04981"/>
    </source>
</evidence>
<comment type="caution">
    <text evidence="3">The sequence shown here is derived from an EMBL/GenBank/DDBJ whole genome shotgun (WGS) entry which is preliminary data.</text>
</comment>
<evidence type="ECO:0000313" key="4">
    <source>
        <dbReference type="Proteomes" id="UP001595846"/>
    </source>
</evidence>
<dbReference type="EMBL" id="JBHSAQ010000009">
    <property type="protein sequence ID" value="MFC3958863.1"/>
    <property type="molecule type" value="Genomic_DNA"/>
</dbReference>
<protein>
    <submittedName>
        <fullName evidence="3">60S ribosomal export protein NMD3</fullName>
    </submittedName>
</protein>
<feature type="domain" description="Nmd3 N-terminal" evidence="2">
    <location>
        <begin position="8"/>
        <end position="257"/>
    </location>
</feature>
<accession>A0ABD5NPB9</accession>
<organism evidence="3 4">
    <name type="scientific">Halovivax cerinus</name>
    <dbReference type="NCBI Taxonomy" id="1487865"/>
    <lineage>
        <taxon>Archaea</taxon>
        <taxon>Methanobacteriati</taxon>
        <taxon>Methanobacteriota</taxon>
        <taxon>Stenosarchaea group</taxon>
        <taxon>Halobacteria</taxon>
        <taxon>Halobacteriales</taxon>
        <taxon>Natrialbaceae</taxon>
        <taxon>Halovivax</taxon>
    </lineage>
</organism>
<name>A0ABD5NPB9_9EURY</name>
<dbReference type="Proteomes" id="UP001595846">
    <property type="component" value="Unassembled WGS sequence"/>
</dbReference>
<dbReference type="GeneID" id="73901798"/>
<sequence>MSESRAFCPRCGDPVPERPPDSEATDPLRPSAAVDLCEACYFEDFEFVDAPDEVTVSVCSRCGAVRKGERWVDVDAADYTDVAIDAVSEALGVHVDVDDVAWQVEPEHVDQNTIRMHCHFTGVVRDEPVAESVVVPVTIARGTCRRCGRIAGDYYASVVQLRAEDRTPTAEEIERTKEISNEVVAEMEATGDRNAFVTEMGAVDAGLNVKVSTTKIGTKIANKVREEFGGTVTDSETLVTEDEDGNEVYRVTFAVRLPPYTPGDVIDLDGDDDGPVLVRSARGNLKGVRLRTGERYEASHEDGVSPDARRLGTREDGVETTVVTVEDERAIQVLDPETYEAKTIARPNYVDPEAETVPVLKSRAGLHVLPTDE</sequence>
<keyword evidence="4" id="KW-1185">Reference proteome</keyword>
<gene>
    <name evidence="3" type="ORF">ACFOUR_10855</name>
</gene>
<dbReference type="AlphaFoldDB" id="A0ABD5NPB9"/>
<dbReference type="PANTHER" id="PTHR12746:SF2">
    <property type="entry name" value="60S RIBOSOMAL EXPORT PROTEIN NMD3"/>
    <property type="match status" value="1"/>
</dbReference>
<dbReference type="InterPro" id="IPR007064">
    <property type="entry name" value="Nmd3_N"/>
</dbReference>
<feature type="region of interest" description="Disordered" evidence="1">
    <location>
        <begin position="1"/>
        <end position="28"/>
    </location>
</feature>
<dbReference type="InterPro" id="IPR039768">
    <property type="entry name" value="Nmd3"/>
</dbReference>